<protein>
    <submittedName>
        <fullName evidence="5">Integrase</fullName>
    </submittedName>
</protein>
<sequence length="200" mass="22157">MDKLGKKEADELIARLTQAEGLKDLTLHRTRAPDGTVSERWQIDSDEDLRLFQQAQRQSNDPLLDAVNSPLSPRDFAAARAKLTPITLADARDGWLASLQGSTLPKTLTIKKTAVEALARFLGSKTKLHTVTRTDLARWYQHMRDEGASTPTLTNKQSYVGGRSGFFEWAQASGYFPKGRSDQHALTLGFQRWSAGSASI</sequence>
<dbReference type="KEGG" id="sacz:AOT14_10090"/>
<keyword evidence="2 3" id="KW-0238">DNA-binding</keyword>
<organism evidence="5 6">
    <name type="scientific">Stenotrophomonas acidaminiphila</name>
    <dbReference type="NCBI Taxonomy" id="128780"/>
    <lineage>
        <taxon>Bacteria</taxon>
        <taxon>Pseudomonadati</taxon>
        <taxon>Pseudomonadota</taxon>
        <taxon>Gammaproteobacteria</taxon>
        <taxon>Lysobacterales</taxon>
        <taxon>Lysobacteraceae</taxon>
        <taxon>Stenotrophomonas</taxon>
    </lineage>
</organism>
<dbReference type="GO" id="GO:0015074">
    <property type="term" value="P:DNA integration"/>
    <property type="evidence" value="ECO:0007669"/>
    <property type="project" value="UniProtKB-KW"/>
</dbReference>
<dbReference type="Proteomes" id="UP000061010">
    <property type="component" value="Chromosome"/>
</dbReference>
<dbReference type="PROSITE" id="PS51900">
    <property type="entry name" value="CB"/>
    <property type="match status" value="1"/>
</dbReference>
<evidence type="ECO:0000256" key="3">
    <source>
        <dbReference type="PROSITE-ProRule" id="PRU01248"/>
    </source>
</evidence>
<keyword evidence="1" id="KW-0229">DNA integration</keyword>
<dbReference type="PATRIC" id="fig|128780.6.peg.1008"/>
<keyword evidence="6" id="KW-1185">Reference proteome</keyword>
<feature type="domain" description="Core-binding (CB)" evidence="4">
    <location>
        <begin position="86"/>
        <end position="171"/>
    </location>
</feature>
<name>A0A0S1AXB8_9GAMM</name>
<dbReference type="GO" id="GO:0003677">
    <property type="term" value="F:DNA binding"/>
    <property type="evidence" value="ECO:0007669"/>
    <property type="project" value="UniProtKB-UniRule"/>
</dbReference>
<evidence type="ECO:0000313" key="6">
    <source>
        <dbReference type="Proteomes" id="UP000061010"/>
    </source>
</evidence>
<dbReference type="SUPFAM" id="SSF56349">
    <property type="entry name" value="DNA breaking-rejoining enzymes"/>
    <property type="match status" value="1"/>
</dbReference>
<evidence type="ECO:0000313" key="5">
    <source>
        <dbReference type="EMBL" id="ALJ27423.1"/>
    </source>
</evidence>
<evidence type="ECO:0000256" key="2">
    <source>
        <dbReference type="ARBA" id="ARBA00023125"/>
    </source>
</evidence>
<dbReference type="InterPro" id="IPR010998">
    <property type="entry name" value="Integrase_recombinase_N"/>
</dbReference>
<gene>
    <name evidence="5" type="ORF">AOT14_10090</name>
</gene>
<dbReference type="EMBL" id="CP012900">
    <property type="protein sequence ID" value="ALJ27423.1"/>
    <property type="molecule type" value="Genomic_DNA"/>
</dbReference>
<dbReference type="InterPro" id="IPR011010">
    <property type="entry name" value="DNA_brk_join_enz"/>
</dbReference>
<accession>A0A0S1AXB8</accession>
<dbReference type="Gene3D" id="1.10.150.130">
    <property type="match status" value="1"/>
</dbReference>
<dbReference type="InterPro" id="IPR044068">
    <property type="entry name" value="CB"/>
</dbReference>
<proteinExistence type="predicted"/>
<dbReference type="AlphaFoldDB" id="A0A0S1AXB8"/>
<dbReference type="OrthoDB" id="9784724at2"/>
<evidence type="ECO:0000256" key="1">
    <source>
        <dbReference type="ARBA" id="ARBA00022908"/>
    </source>
</evidence>
<reference evidence="5 6" key="1">
    <citation type="journal article" date="2015" name="Genome Announc.">
        <title>Complete Genome Sequencing of Stenotrophomonas acidaminiphila ZAC14D2_NAIMI4_2, a Multidrug-Resistant Strain Isolated from Sediments of a Polluted River in Mexico, Uncovers New Antibiotic Resistance Genes and a Novel Class-II Lasso Peptide Biosynthesis Gene Cluster.</title>
        <authorList>
            <person name="Vinuesa P."/>
            <person name="Ochoa-Sanchez L.E."/>
        </authorList>
    </citation>
    <scope>NUCLEOTIDE SEQUENCE [LARGE SCALE GENOMIC DNA]</scope>
    <source>
        <strain evidence="5 6">ZAC14D2_NAIMI4_2</strain>
    </source>
</reference>
<evidence type="ECO:0000259" key="4">
    <source>
        <dbReference type="PROSITE" id="PS51900"/>
    </source>
</evidence>